<dbReference type="EMBL" id="VDEP01000008">
    <property type="protein sequence ID" value="KAA1137499.1"/>
    <property type="molecule type" value="Genomic_DNA"/>
</dbReference>
<reference evidence="2 3" key="1">
    <citation type="submission" date="2019-05" db="EMBL/GenBank/DDBJ databases">
        <title>Emergence of the Ug99 lineage of the wheat stem rust pathogen through somatic hybridization.</title>
        <authorList>
            <person name="Li F."/>
            <person name="Upadhyaya N.M."/>
            <person name="Sperschneider J."/>
            <person name="Matny O."/>
            <person name="Nguyen-Phuc H."/>
            <person name="Mago R."/>
            <person name="Raley C."/>
            <person name="Miller M.E."/>
            <person name="Silverstein K.A.T."/>
            <person name="Henningsen E."/>
            <person name="Hirsch C.D."/>
            <person name="Visser B."/>
            <person name="Pretorius Z.A."/>
            <person name="Steffenson B.J."/>
            <person name="Schwessinger B."/>
            <person name="Dodds P.N."/>
            <person name="Figueroa M."/>
        </authorList>
    </citation>
    <scope>NUCLEOTIDE SEQUENCE [LARGE SCALE GENOMIC DNA]</scope>
    <source>
        <strain evidence="2 3">Ug99</strain>
    </source>
</reference>
<name>A0A5B0SJA3_PUCGR</name>
<feature type="compositionally biased region" description="Polar residues" evidence="1">
    <location>
        <begin position="637"/>
        <end position="657"/>
    </location>
</feature>
<evidence type="ECO:0000256" key="1">
    <source>
        <dbReference type="SAM" id="MobiDB-lite"/>
    </source>
</evidence>
<dbReference type="PANTHER" id="PTHR48193:SF2">
    <property type="entry name" value="ZINC METALLOPROTEASE ZMPB"/>
    <property type="match status" value="1"/>
</dbReference>
<organism evidence="2 3">
    <name type="scientific">Puccinia graminis f. sp. tritici</name>
    <dbReference type="NCBI Taxonomy" id="56615"/>
    <lineage>
        <taxon>Eukaryota</taxon>
        <taxon>Fungi</taxon>
        <taxon>Dikarya</taxon>
        <taxon>Basidiomycota</taxon>
        <taxon>Pucciniomycotina</taxon>
        <taxon>Pucciniomycetes</taxon>
        <taxon>Pucciniales</taxon>
        <taxon>Pucciniaceae</taxon>
        <taxon>Puccinia</taxon>
    </lineage>
</organism>
<feature type="region of interest" description="Disordered" evidence="1">
    <location>
        <begin position="248"/>
        <end position="269"/>
    </location>
</feature>
<proteinExistence type="predicted"/>
<feature type="compositionally biased region" description="Basic and acidic residues" evidence="1">
    <location>
        <begin position="824"/>
        <end position="850"/>
    </location>
</feature>
<feature type="region of interest" description="Disordered" evidence="1">
    <location>
        <begin position="81"/>
        <end position="116"/>
    </location>
</feature>
<sequence length="977" mass="104671">MAHDTSNVSSPVSEPTPSANRPMFSSSPQHIPTSPASEPRRSLRNVRLVRMIGHPTRSCTRGRAVLTCRSSRTVVCAQVQNMRDQAGKGPPRNASSKSKGPAGGAKSGPQGGDWVTVPPKKLPKQFQNLLTAQVPPIGAQKPIRGLPTPDDFRTIGREGAQLDPALTDDENGSEEELHVTETLTSQAPDTPKAVEVKRKKRAVSSSGPKASSSRLPKSTPKVVVQKTSLGLHPTSGVNVKVGQGGKLISKPLARQEDASKTTSSASGNLSMNVAQRVNARLIADALARHEEATRGMKSPDNMIPVGNGDFMSLEECRAFLDQIPNLSPGGDGTPTKARSTGSSADAPRSSSSSTPPVGATAILPVVTPDDHNTRGPVKIPKPFLTTQTPADSTPLPKGMMTRTPSTSSSINNVMLANLATASLDQLKSMRRICFNTKEMLSSSVSEIRAEDLHLLAPGAYGFQDRHLRLMSRYCSQLDERIAEAEKAGISDSIEVIDLTIDDPLDNQPASSSVTDKAKRLSRPSEVSASDDSPVMAKKIRTTVSPPPPPGQYIQPNLPPYSFRDIPDKDLLAGIAPKFPVNRQPSISEFTSQFQSNLSLPYTPKGATVVQHASSSKPSAPGVKTTNLGNTGVTEVQQPITQASGKNTVPTLGLSSSPRPEILPTAPKSKSGDVHKATQPPAPAILSNTPKSRSGEVHKAPHQPGTRPVLPDHQKVGKSSSGLLATSFDGVRSNVSAGDSEVDDTSGDILMGDPVSKASEKEGRSNISQTNKQDSQTNKKETSAHIQKDADVLPTGADLDDEGMEPEPEPKKKVRGKGLGKRQSKAKEKAEKSTKKKLADMTPEEKAARLEERKEKAKARKEEKAISVHAIPPQPGNLLAPMWTAKECEDARRAHKKMLIDSRNPQWDFGPELMDLVADMILAFKDDVQADKFYTKTPRFTPEGHMVDAILEVFEGDFPSATPRARRALGVAPVTQFW</sequence>
<accession>A0A5B0SJA3</accession>
<feature type="region of interest" description="Disordered" evidence="1">
    <location>
        <begin position="180"/>
        <end position="221"/>
    </location>
</feature>
<gene>
    <name evidence="2" type="primary">GET3_63</name>
    <name evidence="2" type="ORF">PGTUg99_022704</name>
</gene>
<feature type="compositionally biased region" description="Acidic residues" evidence="1">
    <location>
        <begin position="797"/>
        <end position="806"/>
    </location>
</feature>
<evidence type="ECO:0000313" key="3">
    <source>
        <dbReference type="Proteomes" id="UP000325313"/>
    </source>
</evidence>
<feature type="compositionally biased region" description="Basic and acidic residues" evidence="1">
    <location>
        <begin position="776"/>
        <end position="790"/>
    </location>
</feature>
<dbReference type="AlphaFoldDB" id="A0A5B0SJA3"/>
<comment type="caution">
    <text evidence="2">The sequence shown here is derived from an EMBL/GenBank/DDBJ whole genome shotgun (WGS) entry which is preliminary data.</text>
</comment>
<feature type="region of interest" description="Disordered" evidence="1">
    <location>
        <begin position="1"/>
        <end position="43"/>
    </location>
</feature>
<protein>
    <submittedName>
        <fullName evidence="2">Golgi to ER traffic-protein</fullName>
    </submittedName>
</protein>
<feature type="compositionally biased region" description="Low complexity" evidence="1">
    <location>
        <begin position="339"/>
        <end position="361"/>
    </location>
</feature>
<feature type="compositionally biased region" description="Basic residues" evidence="1">
    <location>
        <begin position="811"/>
        <end position="823"/>
    </location>
</feature>
<dbReference type="InterPro" id="IPR053094">
    <property type="entry name" value="Zinc_metalloprotease_ZmpB"/>
</dbReference>
<dbReference type="Proteomes" id="UP000325313">
    <property type="component" value="Unassembled WGS sequence"/>
</dbReference>
<feature type="region of interest" description="Disordered" evidence="1">
    <location>
        <begin position="637"/>
        <end position="850"/>
    </location>
</feature>
<feature type="compositionally biased region" description="Gly residues" evidence="1">
    <location>
        <begin position="101"/>
        <end position="111"/>
    </location>
</feature>
<feature type="compositionally biased region" description="Polar residues" evidence="1">
    <location>
        <begin position="1"/>
        <end position="36"/>
    </location>
</feature>
<feature type="compositionally biased region" description="Polar residues" evidence="1">
    <location>
        <begin position="764"/>
        <end position="775"/>
    </location>
</feature>
<feature type="compositionally biased region" description="Low complexity" evidence="1">
    <location>
        <begin position="203"/>
        <end position="213"/>
    </location>
</feature>
<feature type="region of interest" description="Disordered" evidence="1">
    <location>
        <begin position="322"/>
        <end position="408"/>
    </location>
</feature>
<evidence type="ECO:0000313" key="2">
    <source>
        <dbReference type="EMBL" id="KAA1137499.1"/>
    </source>
</evidence>
<feature type="region of interest" description="Disordered" evidence="1">
    <location>
        <begin position="504"/>
        <end position="536"/>
    </location>
</feature>
<dbReference type="PANTHER" id="PTHR48193">
    <property type="entry name" value="ZINC METALLOPROTEASE ZMPB-RELATED"/>
    <property type="match status" value="1"/>
</dbReference>
<feature type="compositionally biased region" description="Polar residues" evidence="1">
    <location>
        <begin position="260"/>
        <end position="269"/>
    </location>
</feature>